<dbReference type="Proteomes" id="UP000515158">
    <property type="component" value="Unplaced"/>
</dbReference>
<dbReference type="GO" id="GO:0005739">
    <property type="term" value="C:mitochondrion"/>
    <property type="evidence" value="ECO:0007669"/>
    <property type="project" value="TreeGrafter"/>
</dbReference>
<comment type="similarity">
    <text evidence="5">Belongs to the peroxiredoxin family. Prx6 subfamily.</text>
</comment>
<dbReference type="AlphaFoldDB" id="A0A6P9A4L7"/>
<evidence type="ECO:0000256" key="1">
    <source>
        <dbReference type="ARBA" id="ARBA00022559"/>
    </source>
</evidence>
<dbReference type="PANTHER" id="PTHR43503:SF3">
    <property type="entry name" value="DI01187P-RELATED"/>
    <property type="match status" value="1"/>
</dbReference>
<dbReference type="Gene3D" id="3.30.1020.10">
    <property type="entry name" value="Antioxidant, Horf6, Chain A, domain2"/>
    <property type="match status" value="1"/>
</dbReference>
<proteinExistence type="inferred from homology"/>
<dbReference type="Pfam" id="PF00578">
    <property type="entry name" value="AhpC-TSA"/>
    <property type="match status" value="1"/>
</dbReference>
<dbReference type="InParanoid" id="A0A6P9A4L7"/>
<dbReference type="GO" id="GO:0045454">
    <property type="term" value="P:cell redox homeostasis"/>
    <property type="evidence" value="ECO:0007669"/>
    <property type="project" value="TreeGrafter"/>
</dbReference>
<keyword evidence="4" id="KW-0676">Redox-active center</keyword>
<feature type="domain" description="Thioredoxin" evidence="9">
    <location>
        <begin position="1"/>
        <end position="164"/>
    </location>
</feature>
<comment type="function">
    <text evidence="7">Thiol-specific peroxidase that catalyzes the reduction of hydrogen peroxide and organic hydroperoxides to water and alcohols, respectively. Plays a role in cell protection against oxidative stress by detoxifying peroxides.</text>
</comment>
<reference evidence="11" key="1">
    <citation type="submission" date="2025-08" db="UniProtKB">
        <authorList>
            <consortium name="RefSeq"/>
        </authorList>
    </citation>
    <scope>IDENTIFICATION</scope>
    <source>
        <tissue evidence="11">Total insect</tissue>
    </source>
</reference>
<dbReference type="GO" id="GO:0005829">
    <property type="term" value="C:cytosol"/>
    <property type="evidence" value="ECO:0007669"/>
    <property type="project" value="TreeGrafter"/>
</dbReference>
<dbReference type="Gene3D" id="3.40.30.10">
    <property type="entry name" value="Glutaredoxin"/>
    <property type="match status" value="1"/>
</dbReference>
<dbReference type="InterPro" id="IPR045020">
    <property type="entry name" value="PRX_1cys"/>
</dbReference>
<evidence type="ECO:0000256" key="5">
    <source>
        <dbReference type="ARBA" id="ARBA00025719"/>
    </source>
</evidence>
<comment type="catalytic activity">
    <reaction evidence="8">
        <text>a hydroperoxide + [protein]-dithiol = [protein]-disulfide + an alcohol + H2O</text>
        <dbReference type="Rhea" id="RHEA:10008"/>
        <dbReference type="Rhea" id="RHEA-COMP:10593"/>
        <dbReference type="Rhea" id="RHEA-COMP:10594"/>
        <dbReference type="ChEBI" id="CHEBI:15377"/>
        <dbReference type="ChEBI" id="CHEBI:29950"/>
        <dbReference type="ChEBI" id="CHEBI:30879"/>
        <dbReference type="ChEBI" id="CHEBI:35924"/>
        <dbReference type="ChEBI" id="CHEBI:50058"/>
    </reaction>
</comment>
<protein>
    <recommendedName>
        <fullName evidence="6">1-Cys peroxiredoxin</fullName>
    </recommendedName>
</protein>
<dbReference type="FunFam" id="3.40.30.10:FF:000011">
    <property type="entry name" value="Peroxiredoxin PRX1"/>
    <property type="match status" value="1"/>
</dbReference>
<dbReference type="GeneID" id="117652239"/>
<accession>A0A6P9A4L7</accession>
<dbReference type="KEGG" id="tpal:117652239"/>
<sequence>MRLGAYVPNFAAETTQGRLQFYDWLGDSWCILFSHPADFTPVCTSELCRLAESHCEFWQRGVKLLALSCDRLRSHTSWLEDLKKFSRTLPTQFPYPIIADESRELAVMLDMIDENQKDNPEMAMTVRSLYIIGPDRRVKLTMQYPNSTGRSVEEILRVIDSLQLTSRLKCVATPSDWEPGKQLMILPHVKDEDLPALFPGGVDTVDTPSGQNYIRTTNDVWREPWRSRQPKQRQPEMFHPTLAAQSMDESTSLNEVIKFIDEVARMPNLKQMPLSDLMELTSSLVSETTYTQSTSERLQAMTKFLGALTL</sequence>
<dbReference type="CDD" id="cd03016">
    <property type="entry name" value="PRX_1cys"/>
    <property type="match status" value="1"/>
</dbReference>
<evidence type="ECO:0000256" key="6">
    <source>
        <dbReference type="ARBA" id="ARBA00026176"/>
    </source>
</evidence>
<dbReference type="FunFam" id="3.30.1020.10:FF:000001">
    <property type="entry name" value="1-Cys peroxiredoxin"/>
    <property type="match status" value="1"/>
</dbReference>
<evidence type="ECO:0000313" key="11">
    <source>
        <dbReference type="RefSeq" id="XP_034252873.1"/>
    </source>
</evidence>
<keyword evidence="1" id="KW-0575">Peroxidase</keyword>
<name>A0A6P9A4L7_THRPL</name>
<evidence type="ECO:0000256" key="8">
    <source>
        <dbReference type="ARBA" id="ARBA00051132"/>
    </source>
</evidence>
<keyword evidence="3" id="KW-0560">Oxidoreductase</keyword>
<keyword evidence="10" id="KW-1185">Reference proteome</keyword>
<dbReference type="SUPFAM" id="SSF52833">
    <property type="entry name" value="Thioredoxin-like"/>
    <property type="match status" value="1"/>
</dbReference>
<organism evidence="11">
    <name type="scientific">Thrips palmi</name>
    <name type="common">Melon thrips</name>
    <dbReference type="NCBI Taxonomy" id="161013"/>
    <lineage>
        <taxon>Eukaryota</taxon>
        <taxon>Metazoa</taxon>
        <taxon>Ecdysozoa</taxon>
        <taxon>Arthropoda</taxon>
        <taxon>Hexapoda</taxon>
        <taxon>Insecta</taxon>
        <taxon>Pterygota</taxon>
        <taxon>Neoptera</taxon>
        <taxon>Paraneoptera</taxon>
        <taxon>Thysanoptera</taxon>
        <taxon>Terebrantia</taxon>
        <taxon>Thripoidea</taxon>
        <taxon>Thripidae</taxon>
        <taxon>Thrips</taxon>
    </lineage>
</organism>
<dbReference type="PROSITE" id="PS51352">
    <property type="entry name" value="THIOREDOXIN_2"/>
    <property type="match status" value="1"/>
</dbReference>
<dbReference type="RefSeq" id="XP_034252873.1">
    <property type="nucleotide sequence ID" value="XM_034396982.1"/>
</dbReference>
<evidence type="ECO:0000256" key="2">
    <source>
        <dbReference type="ARBA" id="ARBA00022862"/>
    </source>
</evidence>
<dbReference type="InterPro" id="IPR000866">
    <property type="entry name" value="AhpC/TSA"/>
</dbReference>
<keyword evidence="2" id="KW-0049">Antioxidant</keyword>
<evidence type="ECO:0000256" key="3">
    <source>
        <dbReference type="ARBA" id="ARBA00023002"/>
    </source>
</evidence>
<evidence type="ECO:0000259" key="9">
    <source>
        <dbReference type="PROSITE" id="PS51352"/>
    </source>
</evidence>
<dbReference type="GO" id="GO:0051920">
    <property type="term" value="F:peroxiredoxin activity"/>
    <property type="evidence" value="ECO:0007669"/>
    <property type="project" value="InterPro"/>
</dbReference>
<evidence type="ECO:0000256" key="4">
    <source>
        <dbReference type="ARBA" id="ARBA00023284"/>
    </source>
</evidence>
<dbReference type="PANTHER" id="PTHR43503">
    <property type="entry name" value="MCG48959-RELATED"/>
    <property type="match status" value="1"/>
</dbReference>
<gene>
    <name evidence="11" type="primary">LOC117652239</name>
</gene>
<evidence type="ECO:0000256" key="7">
    <source>
        <dbReference type="ARBA" id="ARBA00037420"/>
    </source>
</evidence>
<dbReference type="InterPro" id="IPR036249">
    <property type="entry name" value="Thioredoxin-like_sf"/>
</dbReference>
<dbReference type="InterPro" id="IPR013766">
    <property type="entry name" value="Thioredoxin_domain"/>
</dbReference>
<evidence type="ECO:0000313" key="10">
    <source>
        <dbReference type="Proteomes" id="UP000515158"/>
    </source>
</evidence>
<dbReference type="OrthoDB" id="2996783at2759"/>